<dbReference type="PROSITE" id="PS51220">
    <property type="entry name" value="NIDO"/>
    <property type="match status" value="1"/>
</dbReference>
<evidence type="ECO:0000256" key="3">
    <source>
        <dbReference type="ARBA" id="ARBA00022530"/>
    </source>
</evidence>
<keyword evidence="6" id="KW-0677">Repeat</keyword>
<dbReference type="InterPro" id="IPR000742">
    <property type="entry name" value="EGF"/>
</dbReference>
<evidence type="ECO:0000256" key="8">
    <source>
        <dbReference type="ARBA" id="ARBA00022869"/>
    </source>
</evidence>
<dbReference type="SMART" id="SM00682">
    <property type="entry name" value="G2F"/>
    <property type="match status" value="1"/>
</dbReference>
<feature type="disulfide bond" evidence="12">
    <location>
        <begin position="1822"/>
        <end position="1839"/>
    </location>
</feature>
<sequence length="2125" mass="240343">MKELYIKSTLLLKSPNLILLLTSTLFGLTQSLSESELVPFGRSYGDQSLPKDVEDISSPELELDVNVKFFGREYGSIFVNENGLVSFLTEIPVFFNLQFPMEYPLIAALYSDVDTRAPNGGTVWFRKTHEQRLLDDIGGRISIKFGGAFRPRELFVTTWDHVGCFDSQSDELNTYQIVIASDENDSYVLLLYPENGIQWVKGKGKTQGVPDATAQAGIISGEGQYVEMPFSGKDQVRHMAKWSNVNKPGPSTIVTPQMISGLARKAGSSTCHLFSQCNDLGPKYCCKCNPTYVGNGESCIQLGTPQRVIGTVSLNVNSVDLRDQDLHCYIVTEEGRSYTAFSRIDASIANELQSLSVIGTPAGWLFAQSINGAPNGFTFTGGVFNYTAKVTFPNTNHEVTVSFNFKGLDVFDYINADVHIEGGLPRLGPKGIKIVIEDFDEKKIILESGNRQIIPMNVEQRITFEECDGNSGIREIKLHSGRNFVVFDEAEGIVRFALTNKVTPFEAQGDDSCMEVDCGINGKCEVQGSIGVCICNSGYEFHENQCIDINECLREGMSNCSPFAECINDPGSYGCLCKSGYLGNGELCFLETSCEELNCGPNSECITDDYGIPKCSCLNGFNGNGSYCYSVPSEVELRGYANPETIALNLVDGSRDINVMEDIGPPIHHFYEILNHGPYTIGDLKLRITWPLRDLNGRYILYIPSAPFIKYSNQGDNFIEQCQVDSSIVNPEGYQSAKRVKRQDDQSMYDDYNDLDKLGMLNYEQDYSELDDYDYSHFDTYNKDPYVLSPSNEQDFQNYDDNDSLEYNDYTDQEDHGHAKINNNNNQDDHYRDSYNSGASLSSEQDPFYHDEESRYSMHNDPNAQHPDQDQRYPYGPTENQNLDTSDQDTRYSYGKINNPNMYPPRQPGQDYRYGEHGERNPSKHDSYDRNSDSPSSRREQNSRYGDNGEINNQNVHPSEYDSNDPNHDPYAQRHDQDPRYGDHGQMNNQNEHDSNQRNYDPYARRHEQDPRYSDHGEMNNQNEHDLNQRTHDSYGRRPEQDPRYGDHGQSYNPNKYSSEHDSNDRNHDPYARRPEQDPRYGDHGQMNNQHEHDSNQRNHDPYARHPEQDPRYGDHGEMNNQNENDLNQRNHDPYARHPEQDPRYGDHGQSYNPNKYSSEHDSNDRNHDPYARRPEQDPRYRNHQESNSQNVHSSEHDSQDQNNDPYNRRPDQDPRYSPSQMNNQNSHSSINDPRYSHGPRNNVNTDASAQDPRYNHQSQYNEPNINSEDESSRRQGGPGQVSFICNINLAVNEIASLTVKSYLDLKTLSDHYPEVTQFVFPSEGEVVLEHNVKSKGSNIVNLLTTGVPRVKVDSEDAICGELQCHKNADCYQTFRGDEAAQCRCKPGFKGDGFNCIDSGQKDCRIDPEICHDFGRCEYDMENEFYHCQCLQGYEGNGTHCERVKGSCQILNDCSKHGNCALEGSDFVCRCLEGYQGDGYNCERISNESWVDVSTSNQKPSEVPTCMFETCSCYSGYIFEGSRCIIDESRRTFRVPVAHGYCFGNNCECPRGYKYDKYDEICKLEEINFPSADVFCDDNGIQCSQDANCIYDRSYDHSLCVCNDNYIGDGFECELSPVTILEGKCSKDSDCSLDMKCVIVMEEFNYKYMCIDEKPNEELDSYTLASETTVAPEVEEYAANKNLCSSHLDCHADADCIYNTEHQRYQCECFQFYEGDGKYECFPSPDAGCDILENCDSKNGVCSYEDEKFVCRCKPGFHGDGITCREDVIGCNVINNCGQFATCQFDFEEGGYRCKCDEHRGFRGDGFVCNITSSCSEIPSICHARAECVKNTYNEEYHCECDDNFIGDGLHCEVIPEHDGNFIFMAHGMALIKVPFSASKSNPAMPIFIGAGEMATGIDVDCITEGEMEFPIGIAIDFKSRNLYWTDSGKRSINIANMDTKNRRILIEEFLKNPRGIALHPTIGVLLWTDWDRKHPKIELSNMDGTDRRTLVDTDLGMPNSITVNYEEYKFCWTDGGSTFPPISPKIECLGIHDDIYWTDWKQPLIQTINSKNLSMGLPLHHVLAGMGKPFGMVSVPEKCPYVTSTCKSGTCDDNKICAPNGRGGATCLCQDGDNSQGCNVEPLY</sequence>
<dbReference type="CDD" id="cd00053">
    <property type="entry name" value="EGF"/>
    <property type="match status" value="1"/>
</dbReference>
<dbReference type="InterPro" id="IPR018097">
    <property type="entry name" value="EGF_Ca-bd_CS"/>
</dbReference>
<dbReference type="InterPro" id="IPR001881">
    <property type="entry name" value="EGF-like_Ca-bd_dom"/>
</dbReference>
<dbReference type="Pfam" id="PF06119">
    <property type="entry name" value="NIDO"/>
    <property type="match status" value="1"/>
</dbReference>
<gene>
    <name evidence="15" type="ORF">LSAA_6440</name>
</gene>
<feature type="compositionally biased region" description="Basic and acidic residues" evidence="14">
    <location>
        <begin position="847"/>
        <end position="858"/>
    </location>
</feature>
<comment type="subcellular location">
    <subcellularLocation>
        <location evidence="1">Secreted</location>
        <location evidence="1">Extracellular space</location>
        <location evidence="1">Extracellular matrix</location>
        <location evidence="1">Basement membrane</location>
    </subcellularLocation>
</comment>
<dbReference type="Gene3D" id="2.10.25.10">
    <property type="entry name" value="Laminin"/>
    <property type="match status" value="6"/>
</dbReference>
<feature type="compositionally biased region" description="Polar residues" evidence="14">
    <location>
        <begin position="1240"/>
        <end position="1249"/>
    </location>
</feature>
<feature type="compositionally biased region" description="Polar residues" evidence="14">
    <location>
        <begin position="834"/>
        <end position="845"/>
    </location>
</feature>
<feature type="compositionally biased region" description="Basic and acidic residues" evidence="14">
    <location>
        <begin position="1058"/>
        <end position="1083"/>
    </location>
</feature>
<dbReference type="Gene3D" id="2.60.40.1530">
    <property type="entry name" value="ntegrin, alpha v. Chain A, domain 4"/>
    <property type="match status" value="1"/>
</dbReference>
<dbReference type="SUPFAM" id="SSF57196">
    <property type="entry name" value="EGF/Laminin"/>
    <property type="match status" value="1"/>
</dbReference>
<dbReference type="CDD" id="cd00054">
    <property type="entry name" value="EGF_CA"/>
    <property type="match status" value="1"/>
</dbReference>
<dbReference type="InterPro" id="IPR009017">
    <property type="entry name" value="GFP"/>
</dbReference>
<dbReference type="InterPro" id="IPR000152">
    <property type="entry name" value="EGF-type_Asp/Asn_hydroxyl_site"/>
</dbReference>
<dbReference type="PROSITE" id="PS50026">
    <property type="entry name" value="EGF_3"/>
    <property type="match status" value="8"/>
</dbReference>
<evidence type="ECO:0000256" key="5">
    <source>
        <dbReference type="ARBA" id="ARBA00022729"/>
    </source>
</evidence>
<evidence type="ECO:0000256" key="1">
    <source>
        <dbReference type="ARBA" id="ARBA00004302"/>
    </source>
</evidence>
<dbReference type="PROSITE" id="PS01186">
    <property type="entry name" value="EGF_2"/>
    <property type="match status" value="6"/>
</dbReference>
<proteinExistence type="predicted"/>
<evidence type="ECO:0000256" key="13">
    <source>
        <dbReference type="PROSITE-ProRule" id="PRU00461"/>
    </source>
</evidence>
<dbReference type="GO" id="GO:0005509">
    <property type="term" value="F:calcium ion binding"/>
    <property type="evidence" value="ECO:0007669"/>
    <property type="project" value="InterPro"/>
</dbReference>
<dbReference type="SUPFAM" id="SSF63825">
    <property type="entry name" value="YWTD domain"/>
    <property type="match status" value="1"/>
</dbReference>
<evidence type="ECO:0000256" key="12">
    <source>
        <dbReference type="PROSITE-ProRule" id="PRU00076"/>
    </source>
</evidence>
<keyword evidence="4 12" id="KW-0245">EGF-like domain</keyword>
<accession>A0A7R8CQU9</accession>
<keyword evidence="11" id="KW-0325">Glycoprotein</keyword>
<dbReference type="Pfam" id="PF12947">
    <property type="entry name" value="EGF_3"/>
    <property type="match status" value="1"/>
</dbReference>
<keyword evidence="3" id="KW-0272">Extracellular matrix</keyword>
<evidence type="ECO:0000256" key="14">
    <source>
        <dbReference type="SAM" id="MobiDB-lite"/>
    </source>
</evidence>
<dbReference type="SMART" id="SM00539">
    <property type="entry name" value="NIDO"/>
    <property type="match status" value="1"/>
</dbReference>
<dbReference type="Pfam" id="PF00058">
    <property type="entry name" value="Ldl_recept_b"/>
    <property type="match status" value="2"/>
</dbReference>
<feature type="compositionally biased region" description="Polar residues" evidence="14">
    <location>
        <begin position="1218"/>
        <end position="1232"/>
    </location>
</feature>
<comment type="caution">
    <text evidence="12">Lacks conserved residue(s) required for the propagation of feature annotation.</text>
</comment>
<dbReference type="SUPFAM" id="SSF54511">
    <property type="entry name" value="GFP-like"/>
    <property type="match status" value="1"/>
</dbReference>
<dbReference type="PROSITE" id="PS00010">
    <property type="entry name" value="ASX_HYDROXYL"/>
    <property type="match status" value="1"/>
</dbReference>
<evidence type="ECO:0000256" key="10">
    <source>
        <dbReference type="ARBA" id="ARBA00023157"/>
    </source>
</evidence>
<dbReference type="PROSITE" id="PS01187">
    <property type="entry name" value="EGF_CA"/>
    <property type="match status" value="1"/>
</dbReference>
<feature type="disulfide bond" evidence="12">
    <location>
        <begin position="1411"/>
        <end position="1428"/>
    </location>
</feature>
<feature type="repeat" description="LDL-receptor class B" evidence="13">
    <location>
        <begin position="1921"/>
        <end position="1963"/>
    </location>
</feature>
<keyword evidence="8" id="KW-0084">Basement membrane</keyword>
<dbReference type="SMART" id="SM00179">
    <property type="entry name" value="EGF_CA"/>
    <property type="match status" value="1"/>
</dbReference>
<name>A0A7R8CQU9_LEPSM</name>
<dbReference type="Proteomes" id="UP000675881">
    <property type="component" value="Chromosome 2"/>
</dbReference>
<dbReference type="EMBL" id="HG994581">
    <property type="protein sequence ID" value="CAF2865132.1"/>
    <property type="molecule type" value="Genomic_DNA"/>
</dbReference>
<evidence type="ECO:0000256" key="4">
    <source>
        <dbReference type="ARBA" id="ARBA00022536"/>
    </source>
</evidence>
<feature type="region of interest" description="Disordered" evidence="14">
    <location>
        <begin position="784"/>
        <end position="1278"/>
    </location>
</feature>
<dbReference type="Gene3D" id="2.90.20.10">
    <property type="entry name" value="Plasmodium vivax P25 domain"/>
    <property type="match status" value="2"/>
</dbReference>
<dbReference type="PANTHER" id="PTHR24039">
    <property type="entry name" value="FIBRILLIN-RELATED"/>
    <property type="match status" value="1"/>
</dbReference>
<feature type="compositionally biased region" description="Basic and acidic residues" evidence="14">
    <location>
        <begin position="1003"/>
        <end position="1047"/>
    </location>
</feature>
<dbReference type="InterPro" id="IPR009030">
    <property type="entry name" value="Growth_fac_rcpt_cys_sf"/>
</dbReference>
<dbReference type="Gene3D" id="2.40.155.10">
    <property type="entry name" value="Green fluorescent protein"/>
    <property type="match status" value="1"/>
</dbReference>
<keyword evidence="5" id="KW-0732">Signal</keyword>
<dbReference type="InterPro" id="IPR000033">
    <property type="entry name" value="LDLR_classB_rpt"/>
</dbReference>
<evidence type="ECO:0000313" key="16">
    <source>
        <dbReference type="Proteomes" id="UP000675881"/>
    </source>
</evidence>
<dbReference type="SMART" id="SM00135">
    <property type="entry name" value="LY"/>
    <property type="match status" value="3"/>
</dbReference>
<dbReference type="FunFam" id="2.10.25.10:FF:000038">
    <property type="entry name" value="Fibrillin 2"/>
    <property type="match status" value="1"/>
</dbReference>
<dbReference type="PANTHER" id="PTHR24039:SF28">
    <property type="entry name" value="EGF-LIKE DOMAIN-CONTAINING PROTEIN"/>
    <property type="match status" value="1"/>
</dbReference>
<keyword evidence="16" id="KW-1185">Reference proteome</keyword>
<evidence type="ECO:0000256" key="6">
    <source>
        <dbReference type="ARBA" id="ARBA00022737"/>
    </source>
</evidence>
<dbReference type="InterPro" id="IPR003886">
    <property type="entry name" value="NIDO_dom"/>
</dbReference>
<keyword evidence="9" id="KW-0130">Cell adhesion</keyword>
<evidence type="ECO:0000256" key="2">
    <source>
        <dbReference type="ARBA" id="ARBA00022525"/>
    </source>
</evidence>
<dbReference type="PROSITE" id="PS51120">
    <property type="entry name" value="LDLRB"/>
    <property type="match status" value="2"/>
</dbReference>
<protein>
    <submittedName>
        <fullName evidence="15">NID</fullName>
    </submittedName>
</protein>
<evidence type="ECO:0000313" key="15">
    <source>
        <dbReference type="EMBL" id="CAF2865132.1"/>
    </source>
</evidence>
<dbReference type="InterPro" id="IPR006605">
    <property type="entry name" value="G2_nidogen/fibulin_G2F"/>
</dbReference>
<dbReference type="GO" id="GO:0007160">
    <property type="term" value="P:cell-matrix adhesion"/>
    <property type="evidence" value="ECO:0007669"/>
    <property type="project" value="InterPro"/>
</dbReference>
<feature type="compositionally biased region" description="Basic and acidic residues" evidence="14">
    <location>
        <begin position="1127"/>
        <end position="1147"/>
    </location>
</feature>
<dbReference type="Pfam" id="PF20806">
    <property type="entry name" value="Integrin_A_Ig_3"/>
    <property type="match status" value="1"/>
</dbReference>
<keyword evidence="2" id="KW-0964">Secreted</keyword>
<reference evidence="15" key="1">
    <citation type="submission" date="2021-02" db="EMBL/GenBank/DDBJ databases">
        <authorList>
            <person name="Bekaert M."/>
        </authorList>
    </citation>
    <scope>NUCLEOTIDE SEQUENCE</scope>
    <source>
        <strain evidence="15">IoA-00</strain>
    </source>
</reference>
<dbReference type="OrthoDB" id="6375837at2759"/>
<organism evidence="15 16">
    <name type="scientific">Lepeophtheirus salmonis</name>
    <name type="common">Salmon louse</name>
    <name type="synonym">Caligus salmonis</name>
    <dbReference type="NCBI Taxonomy" id="72036"/>
    <lineage>
        <taxon>Eukaryota</taxon>
        <taxon>Metazoa</taxon>
        <taxon>Ecdysozoa</taxon>
        <taxon>Arthropoda</taxon>
        <taxon>Crustacea</taxon>
        <taxon>Multicrustacea</taxon>
        <taxon>Hexanauplia</taxon>
        <taxon>Copepoda</taxon>
        <taxon>Siphonostomatoida</taxon>
        <taxon>Caligidae</taxon>
        <taxon>Lepeophtheirus</taxon>
    </lineage>
</organism>
<keyword evidence="7" id="KW-0106">Calcium</keyword>
<dbReference type="InterPro" id="IPR048286">
    <property type="entry name" value="Integrin_alpha_Ig-like_3"/>
</dbReference>
<dbReference type="PROSITE" id="PS50993">
    <property type="entry name" value="NIDOGEN_G2"/>
    <property type="match status" value="1"/>
</dbReference>
<feature type="compositionally biased region" description="Polar residues" evidence="14">
    <location>
        <begin position="1256"/>
        <end position="1267"/>
    </location>
</feature>
<feature type="disulfide bond" evidence="12">
    <location>
        <begin position="1690"/>
        <end position="1707"/>
    </location>
</feature>
<dbReference type="Gene3D" id="2.120.10.30">
    <property type="entry name" value="TolB, C-terminal domain"/>
    <property type="match status" value="1"/>
</dbReference>
<keyword evidence="10 12" id="KW-1015">Disulfide bond</keyword>
<feature type="compositionally biased region" description="Basic and acidic residues" evidence="14">
    <location>
        <begin position="965"/>
        <end position="983"/>
    </location>
</feature>
<feature type="repeat" description="LDL-receptor class B" evidence="13">
    <location>
        <begin position="1964"/>
        <end position="2008"/>
    </location>
</feature>
<evidence type="ECO:0000256" key="11">
    <source>
        <dbReference type="ARBA" id="ARBA00023180"/>
    </source>
</evidence>
<evidence type="ECO:0000256" key="7">
    <source>
        <dbReference type="ARBA" id="ARBA00022837"/>
    </source>
</evidence>
<dbReference type="InterPro" id="IPR024731">
    <property type="entry name" value="NELL2-like_EGF"/>
</dbReference>
<dbReference type="Pfam" id="PF07474">
    <property type="entry name" value="G2F"/>
    <property type="match status" value="1"/>
</dbReference>
<feature type="compositionally biased region" description="Basic and acidic residues" evidence="14">
    <location>
        <begin position="1158"/>
        <end position="1185"/>
    </location>
</feature>
<dbReference type="SMART" id="SM00181">
    <property type="entry name" value="EGF"/>
    <property type="match status" value="12"/>
</dbReference>
<dbReference type="InterPro" id="IPR011042">
    <property type="entry name" value="6-blade_b-propeller_TolB-like"/>
</dbReference>
<dbReference type="GO" id="GO:0005604">
    <property type="term" value="C:basement membrane"/>
    <property type="evidence" value="ECO:0007669"/>
    <property type="project" value="UniProtKB-SubCell"/>
</dbReference>
<feature type="compositionally biased region" description="Basic and acidic residues" evidence="14">
    <location>
        <begin position="1090"/>
        <end position="1118"/>
    </location>
</feature>
<feature type="compositionally biased region" description="Acidic residues" evidence="14">
    <location>
        <begin position="798"/>
        <end position="812"/>
    </location>
</feature>
<feature type="disulfide bond" evidence="12">
    <location>
        <begin position="1777"/>
        <end position="1794"/>
    </location>
</feature>
<dbReference type="SUPFAM" id="SSF57184">
    <property type="entry name" value="Growth factor receptor domain"/>
    <property type="match status" value="1"/>
</dbReference>
<evidence type="ECO:0000256" key="9">
    <source>
        <dbReference type="ARBA" id="ARBA00022889"/>
    </source>
</evidence>
<feature type="compositionally biased region" description="Basic and acidic residues" evidence="14">
    <location>
        <begin position="913"/>
        <end position="942"/>
    </location>
</feature>